<organism evidence="2 3">
    <name type="scientific">Nocardia uniformis</name>
    <dbReference type="NCBI Taxonomy" id="53432"/>
    <lineage>
        <taxon>Bacteria</taxon>
        <taxon>Bacillati</taxon>
        <taxon>Actinomycetota</taxon>
        <taxon>Actinomycetes</taxon>
        <taxon>Mycobacteriales</taxon>
        <taxon>Nocardiaceae</taxon>
        <taxon>Nocardia</taxon>
    </lineage>
</organism>
<comment type="caution">
    <text evidence="2">The sequence shown here is derived from an EMBL/GenBank/DDBJ whole genome shotgun (WGS) entry which is preliminary data.</text>
</comment>
<reference evidence="2 3" key="1">
    <citation type="submission" date="2020-05" db="EMBL/GenBank/DDBJ databases">
        <title>MicrobeNet Type strains.</title>
        <authorList>
            <person name="Nicholson A.C."/>
        </authorList>
    </citation>
    <scope>NUCLEOTIDE SEQUENCE [LARGE SCALE GENOMIC DNA]</scope>
    <source>
        <strain evidence="2 3">JCM 3224</strain>
    </source>
</reference>
<dbReference type="RefSeq" id="WP_157553401.1">
    <property type="nucleotide sequence ID" value="NZ_JABELX010000017.1"/>
</dbReference>
<accession>A0A849C814</accession>
<dbReference type="Gene3D" id="3.40.50.1820">
    <property type="entry name" value="alpha/beta hydrolase"/>
    <property type="match status" value="1"/>
</dbReference>
<gene>
    <name evidence="2" type="ORF">HLB23_34605</name>
</gene>
<dbReference type="Proteomes" id="UP000586827">
    <property type="component" value="Unassembled WGS sequence"/>
</dbReference>
<evidence type="ECO:0000256" key="1">
    <source>
        <dbReference type="SAM" id="MobiDB-lite"/>
    </source>
</evidence>
<evidence type="ECO:0000313" key="2">
    <source>
        <dbReference type="EMBL" id="NNH74923.1"/>
    </source>
</evidence>
<sequence length="70" mass="7525">MSPLPDGGGGPRSTARVAWTECDRGGHFAAMEAPDLLLADSRDSYRTRRQPAVGSATAQMSRPGRWEHDG</sequence>
<dbReference type="InterPro" id="IPR029058">
    <property type="entry name" value="AB_hydrolase_fold"/>
</dbReference>
<feature type="region of interest" description="Disordered" evidence="1">
    <location>
        <begin position="41"/>
        <end position="70"/>
    </location>
</feature>
<proteinExistence type="predicted"/>
<dbReference type="AlphaFoldDB" id="A0A849C814"/>
<evidence type="ECO:0000313" key="3">
    <source>
        <dbReference type="Proteomes" id="UP000586827"/>
    </source>
</evidence>
<dbReference type="EMBL" id="JABELX010000017">
    <property type="protein sequence ID" value="NNH74923.1"/>
    <property type="molecule type" value="Genomic_DNA"/>
</dbReference>
<keyword evidence="3" id="KW-1185">Reference proteome</keyword>
<name>A0A849C814_9NOCA</name>
<protein>
    <submittedName>
        <fullName evidence="2">Uncharacterized protein</fullName>
    </submittedName>
</protein>